<feature type="domain" description="Nudix hydrolase" evidence="3">
    <location>
        <begin position="21"/>
        <end position="161"/>
    </location>
</feature>
<evidence type="ECO:0000256" key="2">
    <source>
        <dbReference type="ARBA" id="ARBA00022801"/>
    </source>
</evidence>
<name>A0A1T4LJ67_VIBCI</name>
<dbReference type="CDD" id="cd02883">
    <property type="entry name" value="NUDIX_Hydrolase"/>
    <property type="match status" value="1"/>
</dbReference>
<evidence type="ECO:0000313" key="5">
    <source>
        <dbReference type="Proteomes" id="UP000190834"/>
    </source>
</evidence>
<reference evidence="5" key="1">
    <citation type="submission" date="2017-02" db="EMBL/GenBank/DDBJ databases">
        <authorList>
            <person name="Varghese N."/>
            <person name="Submissions S."/>
        </authorList>
    </citation>
    <scope>NUCLEOTIDE SEQUENCE [LARGE SCALE GENOMIC DNA]</scope>
    <source>
        <strain evidence="5">DSM 19608</strain>
    </source>
</reference>
<dbReference type="EMBL" id="FUXB01000003">
    <property type="protein sequence ID" value="SJZ54681.1"/>
    <property type="molecule type" value="Genomic_DNA"/>
</dbReference>
<protein>
    <submittedName>
        <fullName evidence="4">NUDIX domain-containing protein</fullName>
    </submittedName>
</protein>
<dbReference type="PANTHER" id="PTHR43046:SF15">
    <property type="entry name" value="MUTT_NUDIX FAMILY PROTEIN"/>
    <property type="match status" value="1"/>
</dbReference>
<dbReference type="AlphaFoldDB" id="A0A1T4LJ67"/>
<dbReference type="Gene3D" id="3.90.79.10">
    <property type="entry name" value="Nucleoside Triphosphate Pyrophosphohydrolase"/>
    <property type="match status" value="1"/>
</dbReference>
<organism evidence="4 5">
    <name type="scientific">Vibrio cincinnatiensis DSM 19608</name>
    <dbReference type="NCBI Taxonomy" id="1123491"/>
    <lineage>
        <taxon>Bacteria</taxon>
        <taxon>Pseudomonadati</taxon>
        <taxon>Pseudomonadota</taxon>
        <taxon>Gammaproteobacteria</taxon>
        <taxon>Vibrionales</taxon>
        <taxon>Vibrionaceae</taxon>
        <taxon>Vibrio</taxon>
    </lineage>
</organism>
<keyword evidence="2" id="KW-0378">Hydrolase</keyword>
<dbReference type="InterPro" id="IPR020084">
    <property type="entry name" value="NUDIX_hydrolase_CS"/>
</dbReference>
<dbReference type="GeneID" id="70581989"/>
<dbReference type="PROSITE" id="PS51462">
    <property type="entry name" value="NUDIX"/>
    <property type="match status" value="1"/>
</dbReference>
<dbReference type="OrthoDB" id="9804442at2"/>
<sequence length="172" mass="20173">MRHLHTATHPDIEKLSNHSILQRKAARAIALEGEEILLLYTERYHDYTLPGGGIDEQEDVIQAMVRELREETGANNIQMIQPYGLYEEFRPWYREGADVIHMISYCYTCKVDRQLGQTRFEEYEIKNGMKPVWMNIHQAIAHNEQTMAHSQQKGMSIDRETFLLRLIAKELL</sequence>
<dbReference type="SUPFAM" id="SSF55811">
    <property type="entry name" value="Nudix"/>
    <property type="match status" value="1"/>
</dbReference>
<dbReference type="InterPro" id="IPR000086">
    <property type="entry name" value="NUDIX_hydrolase_dom"/>
</dbReference>
<dbReference type="PANTHER" id="PTHR43046">
    <property type="entry name" value="GDP-MANNOSE MANNOSYL HYDROLASE"/>
    <property type="match status" value="1"/>
</dbReference>
<evidence type="ECO:0000256" key="1">
    <source>
        <dbReference type="ARBA" id="ARBA00001946"/>
    </source>
</evidence>
<gene>
    <name evidence="4" type="ORF">SAMN02745782_00608</name>
</gene>
<evidence type="ECO:0000313" key="4">
    <source>
        <dbReference type="EMBL" id="SJZ54681.1"/>
    </source>
</evidence>
<dbReference type="InterPro" id="IPR015797">
    <property type="entry name" value="NUDIX_hydrolase-like_dom_sf"/>
</dbReference>
<dbReference type="Pfam" id="PF00293">
    <property type="entry name" value="NUDIX"/>
    <property type="match status" value="1"/>
</dbReference>
<keyword evidence="5" id="KW-1185">Reference proteome</keyword>
<accession>A0A1T4LJ67</accession>
<proteinExistence type="predicted"/>
<comment type="cofactor">
    <cofactor evidence="1">
        <name>Mg(2+)</name>
        <dbReference type="ChEBI" id="CHEBI:18420"/>
    </cofactor>
</comment>
<dbReference type="PROSITE" id="PS00893">
    <property type="entry name" value="NUDIX_BOX"/>
    <property type="match status" value="1"/>
</dbReference>
<dbReference type="STRING" id="1123491.SAMN02745782_00608"/>
<evidence type="ECO:0000259" key="3">
    <source>
        <dbReference type="PROSITE" id="PS51462"/>
    </source>
</evidence>
<dbReference type="GO" id="GO:0016787">
    <property type="term" value="F:hydrolase activity"/>
    <property type="evidence" value="ECO:0007669"/>
    <property type="project" value="UniProtKB-KW"/>
</dbReference>
<dbReference type="RefSeq" id="WP_078925003.1">
    <property type="nucleotide sequence ID" value="NZ_FUXB01000003.1"/>
</dbReference>
<dbReference type="Proteomes" id="UP000190834">
    <property type="component" value="Unassembled WGS sequence"/>
</dbReference>